<dbReference type="SMART" id="SM00530">
    <property type="entry name" value="HTH_XRE"/>
    <property type="match status" value="1"/>
</dbReference>
<dbReference type="CDD" id="cd00093">
    <property type="entry name" value="HTH_XRE"/>
    <property type="match status" value="1"/>
</dbReference>
<organism evidence="2 3">
    <name type="scientific">Paenibacillus taichungensis</name>
    <dbReference type="NCBI Taxonomy" id="484184"/>
    <lineage>
        <taxon>Bacteria</taxon>
        <taxon>Bacillati</taxon>
        <taxon>Bacillota</taxon>
        <taxon>Bacilli</taxon>
        <taxon>Bacillales</taxon>
        <taxon>Paenibacillaceae</taxon>
        <taxon>Paenibacillus</taxon>
    </lineage>
</organism>
<comment type="caution">
    <text evidence="2">The sequence shown here is derived from an EMBL/GenBank/DDBJ whole genome shotgun (WGS) entry which is preliminary data.</text>
</comment>
<feature type="domain" description="HTH cro/C1-type" evidence="1">
    <location>
        <begin position="10"/>
        <end position="64"/>
    </location>
</feature>
<name>A0ABX2MDT5_9BACL</name>
<evidence type="ECO:0000313" key="2">
    <source>
        <dbReference type="EMBL" id="NUU52699.1"/>
    </source>
</evidence>
<dbReference type="GeneID" id="97129286"/>
<accession>A0ABX2MDT5</accession>
<sequence>MKVSRGRCRLKILLKERRMKQIDLSRKTGYSAQLISNWANNHDKMSADVMLHIAYVLDCTMEELYEIVFE</sequence>
<gene>
    <name evidence="2" type="ORF">HP548_01130</name>
</gene>
<keyword evidence="3" id="KW-1185">Reference proteome</keyword>
<dbReference type="PROSITE" id="PS50943">
    <property type="entry name" value="HTH_CROC1"/>
    <property type="match status" value="1"/>
</dbReference>
<dbReference type="InterPro" id="IPR001387">
    <property type="entry name" value="Cro/C1-type_HTH"/>
</dbReference>
<dbReference type="EMBL" id="JABMCC010000081">
    <property type="protein sequence ID" value="NUU52699.1"/>
    <property type="molecule type" value="Genomic_DNA"/>
</dbReference>
<dbReference type="SUPFAM" id="SSF47413">
    <property type="entry name" value="lambda repressor-like DNA-binding domains"/>
    <property type="match status" value="1"/>
</dbReference>
<reference evidence="2 3" key="1">
    <citation type="submission" date="2020-05" db="EMBL/GenBank/DDBJ databases">
        <title>Genome Sequencing of Type Strains.</title>
        <authorList>
            <person name="Lemaire J.F."/>
            <person name="Inderbitzin P."/>
            <person name="Gregorio O.A."/>
            <person name="Collins S.B."/>
            <person name="Wespe N."/>
            <person name="Knight-Connoni V."/>
        </authorList>
    </citation>
    <scope>NUCLEOTIDE SEQUENCE [LARGE SCALE GENOMIC DNA]</scope>
    <source>
        <strain evidence="2 3">DSM 19942</strain>
    </source>
</reference>
<protein>
    <submittedName>
        <fullName evidence="2">Helix-turn-helix transcriptional regulator</fullName>
    </submittedName>
</protein>
<evidence type="ECO:0000259" key="1">
    <source>
        <dbReference type="PROSITE" id="PS50943"/>
    </source>
</evidence>
<dbReference type="Proteomes" id="UP000577724">
    <property type="component" value="Unassembled WGS sequence"/>
</dbReference>
<proteinExistence type="predicted"/>
<evidence type="ECO:0000313" key="3">
    <source>
        <dbReference type="Proteomes" id="UP000577724"/>
    </source>
</evidence>
<dbReference type="InterPro" id="IPR010982">
    <property type="entry name" value="Lambda_DNA-bd_dom_sf"/>
</dbReference>
<dbReference type="RefSeq" id="WP_175380660.1">
    <property type="nucleotide sequence ID" value="NZ_CBCRYD010000024.1"/>
</dbReference>
<dbReference type="Gene3D" id="1.10.260.40">
    <property type="entry name" value="lambda repressor-like DNA-binding domains"/>
    <property type="match status" value="1"/>
</dbReference>
<dbReference type="Pfam" id="PF13443">
    <property type="entry name" value="HTH_26"/>
    <property type="match status" value="1"/>
</dbReference>